<protein>
    <submittedName>
        <fullName evidence="2">Uncharacterized protein</fullName>
    </submittedName>
</protein>
<reference evidence="2 3" key="1">
    <citation type="submission" date="2023-03" db="EMBL/GenBank/DDBJ databases">
        <title>High recombination rates correlate with genetic variation in Cardiocondyla obscurior ants.</title>
        <authorList>
            <person name="Errbii M."/>
        </authorList>
    </citation>
    <scope>NUCLEOTIDE SEQUENCE [LARGE SCALE GENOMIC DNA]</scope>
    <source>
        <strain evidence="2">Alpha-2009</strain>
        <tissue evidence="2">Whole body</tissue>
    </source>
</reference>
<sequence length="114" mass="13385">MAAKLRERTDNSHFSSAAIALINRETLTPSRLIRQFSGNESRKDCRLNFMHRARHASNKITLLRTRVKHRPRQTRRTYGEIKKGKKNKKKKKRRQTEEGSESGKNPKEKFSPQL</sequence>
<gene>
    <name evidence="2" type="ORF">PUN28_018869</name>
</gene>
<dbReference type="EMBL" id="JADYXP020000024">
    <property type="protein sequence ID" value="KAL0101348.1"/>
    <property type="molecule type" value="Genomic_DNA"/>
</dbReference>
<feature type="compositionally biased region" description="Basic residues" evidence="1">
    <location>
        <begin position="66"/>
        <end position="75"/>
    </location>
</feature>
<evidence type="ECO:0000313" key="3">
    <source>
        <dbReference type="Proteomes" id="UP001430953"/>
    </source>
</evidence>
<name>A0AAW2EF50_9HYME</name>
<organism evidence="2 3">
    <name type="scientific">Cardiocondyla obscurior</name>
    <dbReference type="NCBI Taxonomy" id="286306"/>
    <lineage>
        <taxon>Eukaryota</taxon>
        <taxon>Metazoa</taxon>
        <taxon>Ecdysozoa</taxon>
        <taxon>Arthropoda</taxon>
        <taxon>Hexapoda</taxon>
        <taxon>Insecta</taxon>
        <taxon>Pterygota</taxon>
        <taxon>Neoptera</taxon>
        <taxon>Endopterygota</taxon>
        <taxon>Hymenoptera</taxon>
        <taxon>Apocrita</taxon>
        <taxon>Aculeata</taxon>
        <taxon>Formicoidea</taxon>
        <taxon>Formicidae</taxon>
        <taxon>Myrmicinae</taxon>
        <taxon>Cardiocondyla</taxon>
    </lineage>
</organism>
<feature type="region of interest" description="Disordered" evidence="1">
    <location>
        <begin position="66"/>
        <end position="114"/>
    </location>
</feature>
<dbReference type="AlphaFoldDB" id="A0AAW2EF50"/>
<keyword evidence="3" id="KW-1185">Reference proteome</keyword>
<accession>A0AAW2EF50</accession>
<dbReference type="Proteomes" id="UP001430953">
    <property type="component" value="Unassembled WGS sequence"/>
</dbReference>
<comment type="caution">
    <text evidence="2">The sequence shown here is derived from an EMBL/GenBank/DDBJ whole genome shotgun (WGS) entry which is preliminary data.</text>
</comment>
<evidence type="ECO:0000256" key="1">
    <source>
        <dbReference type="SAM" id="MobiDB-lite"/>
    </source>
</evidence>
<evidence type="ECO:0000313" key="2">
    <source>
        <dbReference type="EMBL" id="KAL0101348.1"/>
    </source>
</evidence>
<feature type="compositionally biased region" description="Basic residues" evidence="1">
    <location>
        <begin position="83"/>
        <end position="94"/>
    </location>
</feature>
<feature type="compositionally biased region" description="Basic and acidic residues" evidence="1">
    <location>
        <begin position="104"/>
        <end position="114"/>
    </location>
</feature>
<proteinExistence type="predicted"/>